<dbReference type="GeneTree" id="ENSGT00940000155061"/>
<dbReference type="GO" id="GO:0032587">
    <property type="term" value="C:ruffle membrane"/>
    <property type="evidence" value="ECO:0007669"/>
    <property type="project" value="UniProtKB-SubCell"/>
</dbReference>
<dbReference type="InterPro" id="IPR001849">
    <property type="entry name" value="PH_domain"/>
</dbReference>
<organism evidence="7 8">
    <name type="scientific">Sparus aurata</name>
    <name type="common">Gilthead sea bream</name>
    <dbReference type="NCBI Taxonomy" id="8175"/>
    <lineage>
        <taxon>Eukaryota</taxon>
        <taxon>Metazoa</taxon>
        <taxon>Chordata</taxon>
        <taxon>Craniata</taxon>
        <taxon>Vertebrata</taxon>
        <taxon>Euteleostomi</taxon>
        <taxon>Actinopterygii</taxon>
        <taxon>Neopterygii</taxon>
        <taxon>Teleostei</taxon>
        <taxon>Neoteleostei</taxon>
        <taxon>Acanthomorphata</taxon>
        <taxon>Eupercaria</taxon>
        <taxon>Spariformes</taxon>
        <taxon>Sparidae</taxon>
        <taxon>Sparus</taxon>
    </lineage>
</organism>
<feature type="compositionally biased region" description="Low complexity" evidence="4">
    <location>
        <begin position="556"/>
        <end position="567"/>
    </location>
</feature>
<evidence type="ECO:0000256" key="4">
    <source>
        <dbReference type="SAM" id="MobiDB-lite"/>
    </source>
</evidence>
<dbReference type="Proteomes" id="UP000472265">
    <property type="component" value="Chromosome 12"/>
</dbReference>
<feature type="domain" description="SEC7" evidence="6">
    <location>
        <begin position="604"/>
        <end position="771"/>
    </location>
</feature>
<dbReference type="AlphaFoldDB" id="A0A671YNU8"/>
<dbReference type="CDD" id="cd13295">
    <property type="entry name" value="PH_EFA6"/>
    <property type="match status" value="1"/>
</dbReference>
<dbReference type="PROSITE" id="PS50003">
    <property type="entry name" value="PH_DOMAIN"/>
    <property type="match status" value="1"/>
</dbReference>
<dbReference type="InterPro" id="IPR041681">
    <property type="entry name" value="PH_9"/>
</dbReference>
<dbReference type="CDD" id="cd00171">
    <property type="entry name" value="Sec7"/>
    <property type="match status" value="1"/>
</dbReference>
<feature type="compositionally biased region" description="Polar residues" evidence="4">
    <location>
        <begin position="589"/>
        <end position="601"/>
    </location>
</feature>
<dbReference type="GO" id="GO:0005085">
    <property type="term" value="F:guanyl-nucleotide exchange factor activity"/>
    <property type="evidence" value="ECO:0007669"/>
    <property type="project" value="InterPro"/>
</dbReference>
<dbReference type="Gene3D" id="1.10.1000.11">
    <property type="entry name" value="Arf Nucleotide-binding Site Opener,domain 2"/>
    <property type="match status" value="1"/>
</dbReference>
<feature type="region of interest" description="Disordered" evidence="4">
    <location>
        <begin position="164"/>
        <end position="605"/>
    </location>
</feature>
<dbReference type="GO" id="GO:0032012">
    <property type="term" value="P:regulation of ARF protein signal transduction"/>
    <property type="evidence" value="ECO:0007669"/>
    <property type="project" value="InterPro"/>
</dbReference>
<feature type="compositionally biased region" description="Acidic residues" evidence="4">
    <location>
        <begin position="275"/>
        <end position="290"/>
    </location>
</feature>
<evidence type="ECO:0000313" key="7">
    <source>
        <dbReference type="Ensembl" id="ENSSAUP00010065332.1"/>
    </source>
</evidence>
<dbReference type="RefSeq" id="XP_030291853.1">
    <property type="nucleotide sequence ID" value="XM_030435993.1"/>
</dbReference>
<sequence length="1098" mass="123629">MLMAEENVCPSLPDITDLVLQQPQQESWSSIDHQFCNGEQEAIVWGETELQINQERETDEPRRDTAVEAEQWEQMIWPVRPMSCTSPPISFATVQWDMPDPTAKASTLMTDSSAGHELDSGSVTTLDTTSPSFHQSQGVDVDLFTQEVREEEDGEDLQFLNSDQERAGNCSQPCDAADVQEPTAQEQEDSTHELLDSNNEAPLPTDSEEENGHSATSDPAETVDLIDILEEIDGSEDVADSFVDLKLEEEQEEPGVLLTGQEDSEEEQTPLNSVETEEESEERDVVEEEQSVTSVSCTEESDEEKSDSFLSDVEVPAELLQSDDSGPTVNPDKLIDLRQSELSEEGQQSGREEDVKIVERLHEDPTGLTAEPEMCKNVDQNVNPEQSEAAHDNEEQFQAESGAERIESSQEILELTEKLEETSLQHQDCDQTTSQELRPEQAESEQPEMSAEPEEIPVEQEHSEDQFGQHLEESPQMELAEEPTQPENADQPEESTPSEQTDCIQAEDPVVAEQQEQMEPSEQSEQTTDSSQPTLSEQLEHPEEIDESEITEQLSAETEVTQQTAEAEFSEVDKQAETSHQAEEAGHSENGSVQTVLTNGEQPKPPETAVSLMNGGEVDREKARCLAERLFKLDGIQRVDVVKHLDKDNDFSHAVGEEYLKFFDFTGETLDHALRSFLKVVVLIGETQERERVLQHFACRFHQCNPDSFSSSGAVLALTCALMLLNTDLHGQNVGKSMSSSKFVSNLDGMNEGENFGKDLLKSLYNSIKSEPLEWAVDEEELKSSVLVDEDAADDAPLRSKANPFQDVPHDKTAAVVKEGFLQRKLHADIDGKRTPWGKRGWKTFYGGLRGMVLYLQKDDYRRDQMTNEEVVSVHHSLTEQAADYTKRPHVFRLQTADLRVFLFQASSRVEMNSWISRINLVSALHSSPPFPAAVGSQRRFFRPILPASQSAHTLERQLQSHTRMMESFKADLSYHQQNPPEGKKAKARELEDHRLRAEYLHHEMCRYELYIQALEAWKSIKKTDDDVMSNASLSLFDKAMCPDSAEDEEEGEGLKKSYSSPSLELEMPTPTVIKVRRNISERRTYRKTIIPRFNKEA</sequence>
<feature type="region of interest" description="Disordered" evidence="4">
    <location>
        <begin position="1043"/>
        <end position="1070"/>
    </location>
</feature>
<feature type="compositionally biased region" description="Basic and acidic residues" evidence="4">
    <location>
        <begin position="571"/>
        <end position="587"/>
    </location>
</feature>
<feature type="region of interest" description="Disordered" evidence="4">
    <location>
        <begin position="103"/>
        <end position="141"/>
    </location>
</feature>
<dbReference type="Gene3D" id="2.30.29.30">
    <property type="entry name" value="Pleckstrin-homology domain (PH domain)/Phosphotyrosine-binding domain (PTB)"/>
    <property type="match status" value="1"/>
</dbReference>
<feature type="compositionally biased region" description="Polar residues" evidence="4">
    <location>
        <begin position="494"/>
        <end position="503"/>
    </location>
</feature>
<evidence type="ECO:0000256" key="3">
    <source>
        <dbReference type="ARBA" id="ARBA00023136"/>
    </source>
</evidence>
<dbReference type="PANTHER" id="PTHR10663">
    <property type="entry name" value="GUANYL-NUCLEOTIDE EXCHANGE FACTOR"/>
    <property type="match status" value="1"/>
</dbReference>
<gene>
    <name evidence="7" type="primary">LOC115592823</name>
</gene>
<dbReference type="PANTHER" id="PTHR10663:SF338">
    <property type="entry name" value="PH AND SEC7 DOMAIN-CONTAINING PROTEIN 4"/>
    <property type="match status" value="1"/>
</dbReference>
<feature type="compositionally biased region" description="Acidic residues" evidence="4">
    <location>
        <begin position="227"/>
        <end position="239"/>
    </location>
</feature>
<dbReference type="InterPro" id="IPR000904">
    <property type="entry name" value="Sec7_dom"/>
</dbReference>
<comment type="subcellular location">
    <subcellularLocation>
        <location evidence="1">Cell projection</location>
        <location evidence="1">Ruffle membrane</location>
    </subcellularLocation>
</comment>
<dbReference type="InterPro" id="IPR035999">
    <property type="entry name" value="Sec7_dom_sf"/>
</dbReference>
<feature type="compositionally biased region" description="Polar residues" evidence="4">
    <location>
        <begin position="104"/>
        <end position="113"/>
    </location>
</feature>
<dbReference type="GO" id="GO:0005543">
    <property type="term" value="F:phospholipid binding"/>
    <property type="evidence" value="ECO:0007669"/>
    <property type="project" value="InterPro"/>
</dbReference>
<accession>A0A671YNU8</accession>
<dbReference type="InterPro" id="IPR001605">
    <property type="entry name" value="PH_dom-spectrin-type"/>
</dbReference>
<feature type="compositionally biased region" description="Basic and acidic residues" evidence="4">
    <location>
        <begin position="459"/>
        <end position="473"/>
    </location>
</feature>
<dbReference type="RefSeq" id="XP_030291852.1">
    <property type="nucleotide sequence ID" value="XM_030435992.1"/>
</dbReference>
<keyword evidence="8" id="KW-1185">Reference proteome</keyword>
<dbReference type="FunFam" id="2.30.29.30:FF:000054">
    <property type="entry name" value="PH and SEC7 domain-containing protein 3"/>
    <property type="match status" value="1"/>
</dbReference>
<dbReference type="PROSITE" id="PS50190">
    <property type="entry name" value="SEC7"/>
    <property type="match status" value="1"/>
</dbReference>
<dbReference type="SMART" id="SM00233">
    <property type="entry name" value="PH"/>
    <property type="match status" value="1"/>
</dbReference>
<dbReference type="RefSeq" id="XP_030291850.1">
    <property type="nucleotide sequence ID" value="XM_030435990.1"/>
</dbReference>
<feature type="compositionally biased region" description="Basic and acidic residues" evidence="4">
    <location>
        <begin position="415"/>
        <end position="429"/>
    </location>
</feature>
<name>A0A671YNU8_SPAAU</name>
<reference evidence="7" key="1">
    <citation type="submission" date="2021-04" db="EMBL/GenBank/DDBJ databases">
        <authorList>
            <consortium name="Wellcome Sanger Institute Data Sharing"/>
        </authorList>
    </citation>
    <scope>NUCLEOTIDE SEQUENCE [LARGE SCALE GENOMIC DNA]</scope>
</reference>
<evidence type="ECO:0000259" key="6">
    <source>
        <dbReference type="PROSITE" id="PS50190"/>
    </source>
</evidence>
<dbReference type="SUPFAM" id="SSF50729">
    <property type="entry name" value="PH domain-like"/>
    <property type="match status" value="1"/>
</dbReference>
<protein>
    <submittedName>
        <fullName evidence="7">PH and SEC7 domain-containing protein 3-like</fullName>
    </submittedName>
</protein>
<dbReference type="InterPro" id="IPR023394">
    <property type="entry name" value="Sec7_C_sf"/>
</dbReference>
<dbReference type="SUPFAM" id="SSF48425">
    <property type="entry name" value="Sec7 domain"/>
    <property type="match status" value="1"/>
</dbReference>
<feature type="compositionally biased region" description="Basic and acidic residues" evidence="4">
    <location>
        <begin position="350"/>
        <end position="365"/>
    </location>
</feature>
<proteinExistence type="predicted"/>
<feature type="compositionally biased region" description="Acidic residues" evidence="4">
    <location>
        <begin position="442"/>
        <end position="458"/>
    </location>
</feature>
<reference evidence="7" key="2">
    <citation type="submission" date="2025-08" db="UniProtKB">
        <authorList>
            <consortium name="Ensembl"/>
        </authorList>
    </citation>
    <scope>IDENTIFICATION</scope>
</reference>
<dbReference type="RefSeq" id="XP_030291851.1">
    <property type="nucleotide sequence ID" value="XM_030435991.1"/>
</dbReference>
<dbReference type="OMA" id="RTEMCED"/>
<dbReference type="SMART" id="SM00222">
    <property type="entry name" value="Sec7"/>
    <property type="match status" value="1"/>
</dbReference>
<dbReference type="Pfam" id="PF01369">
    <property type="entry name" value="Sec7"/>
    <property type="match status" value="1"/>
</dbReference>
<dbReference type="InParanoid" id="A0A671YNU8"/>
<reference evidence="7" key="3">
    <citation type="submission" date="2025-09" db="UniProtKB">
        <authorList>
            <consortium name="Ensembl"/>
        </authorList>
    </citation>
    <scope>IDENTIFICATION</scope>
</reference>
<dbReference type="PRINTS" id="PR00683">
    <property type="entry name" value="SPECTRINPH"/>
</dbReference>
<keyword evidence="3" id="KW-0472">Membrane</keyword>
<evidence type="ECO:0000259" key="5">
    <source>
        <dbReference type="PROSITE" id="PS50003"/>
    </source>
</evidence>
<evidence type="ECO:0000313" key="8">
    <source>
        <dbReference type="Proteomes" id="UP000472265"/>
    </source>
</evidence>
<evidence type="ECO:0000256" key="2">
    <source>
        <dbReference type="ARBA" id="ARBA00022475"/>
    </source>
</evidence>
<feature type="compositionally biased region" description="Polar residues" evidence="4">
    <location>
        <begin position="121"/>
        <end position="138"/>
    </location>
</feature>
<keyword evidence="2" id="KW-1003">Cell membrane</keyword>
<dbReference type="GeneID" id="115592823"/>
<dbReference type="Ensembl" id="ENSSAUT00010068419.1">
    <property type="protein sequence ID" value="ENSSAUP00010065332.1"/>
    <property type="gene ID" value="ENSSAUG00010026134.1"/>
</dbReference>
<dbReference type="OrthoDB" id="2157641at2759"/>
<evidence type="ECO:0000256" key="1">
    <source>
        <dbReference type="ARBA" id="ARBA00004632"/>
    </source>
</evidence>
<dbReference type="InterPro" id="IPR011993">
    <property type="entry name" value="PH-like_dom_sf"/>
</dbReference>
<feature type="compositionally biased region" description="Low complexity" evidence="4">
    <location>
        <begin position="513"/>
        <end position="534"/>
    </location>
</feature>
<dbReference type="Pfam" id="PF15410">
    <property type="entry name" value="PH_9"/>
    <property type="match status" value="1"/>
</dbReference>
<feature type="domain" description="PH" evidence="5">
    <location>
        <begin position="815"/>
        <end position="924"/>
    </location>
</feature>